<name>A0ABT1IKQ3_9PSEU</name>
<gene>
    <name evidence="1" type="ORF">LV75_005665</name>
</gene>
<organism evidence="1 2">
    <name type="scientific">Actinokineospora diospyrosa</name>
    <dbReference type="NCBI Taxonomy" id="103728"/>
    <lineage>
        <taxon>Bacteria</taxon>
        <taxon>Bacillati</taxon>
        <taxon>Actinomycetota</taxon>
        <taxon>Actinomycetes</taxon>
        <taxon>Pseudonocardiales</taxon>
        <taxon>Pseudonocardiaceae</taxon>
        <taxon>Actinokineospora</taxon>
    </lineage>
</organism>
<evidence type="ECO:0000313" key="2">
    <source>
        <dbReference type="Proteomes" id="UP001205185"/>
    </source>
</evidence>
<dbReference type="Proteomes" id="UP001205185">
    <property type="component" value="Unassembled WGS sequence"/>
</dbReference>
<dbReference type="EMBL" id="JAMTCO010000015">
    <property type="protein sequence ID" value="MCP2273139.1"/>
    <property type="molecule type" value="Genomic_DNA"/>
</dbReference>
<evidence type="ECO:0000313" key="1">
    <source>
        <dbReference type="EMBL" id="MCP2273139.1"/>
    </source>
</evidence>
<sequence length="297" mass="32230">MNLTGPEVVNTLILERQVDDRSAIVVEGQEDLQLLDIHLIDTEVYIIAAGSKTAVLSAAARCMQDGIDWAAFVIDLDTDSFEDYVDSVPIGALASSENYDMLADVLEKNPYLATRAVVSHAKPGVARSIESAHRRSIYEIALTLIEPVTALRYLAISGQLSISARKLDFTGALNSYNKGVLVDFVAGLAERRSGGKHAKSRVATLLHEVLSDKERYSIFKRTNSHDLISAISDIVRHQGKGALAHTLIAGTIRASLGCKDFQMLKAVNDLSSWAMVRGSSIFKCAALQEGTLSNNLE</sequence>
<comment type="caution">
    <text evidence="1">The sequence shown here is derived from an EMBL/GenBank/DDBJ whole genome shotgun (WGS) entry which is preliminary data.</text>
</comment>
<protein>
    <recommendedName>
        <fullName evidence="3">DUF4435 domain-containing protein</fullName>
    </recommendedName>
</protein>
<keyword evidence="2" id="KW-1185">Reference proteome</keyword>
<reference evidence="1 2" key="1">
    <citation type="submission" date="2022-06" db="EMBL/GenBank/DDBJ databases">
        <title>Genomic Encyclopedia of Archaeal and Bacterial Type Strains, Phase II (KMG-II): from individual species to whole genera.</title>
        <authorList>
            <person name="Goeker M."/>
        </authorList>
    </citation>
    <scope>NUCLEOTIDE SEQUENCE [LARGE SCALE GENOMIC DNA]</scope>
    <source>
        <strain evidence="1 2">DSM 44255</strain>
    </source>
</reference>
<dbReference type="RefSeq" id="WP_253890221.1">
    <property type="nucleotide sequence ID" value="NZ_BAAAVB010000019.1"/>
</dbReference>
<accession>A0ABT1IKQ3</accession>
<evidence type="ECO:0008006" key="3">
    <source>
        <dbReference type="Google" id="ProtNLM"/>
    </source>
</evidence>
<proteinExistence type="predicted"/>